<comment type="caution">
    <text evidence="2">The sequence shown here is derived from an EMBL/GenBank/DDBJ whole genome shotgun (WGS) entry which is preliminary data.</text>
</comment>
<dbReference type="Proteomes" id="UP001224775">
    <property type="component" value="Unassembled WGS sequence"/>
</dbReference>
<keyword evidence="3" id="KW-1185">Reference proteome</keyword>
<feature type="region of interest" description="Disordered" evidence="1">
    <location>
        <begin position="232"/>
        <end position="254"/>
    </location>
</feature>
<sequence length="336" mass="37776">MLHVLEIMTVLLHAIFFLCSFFIWNGASLQSYFDAAISIILPFADWHYTLQSSLSTGQVVTLSLLNGYITFRFYQKTLATVAQQALKESVEHLCFIWSVRTVKVARQLLPEINETYESLVKEWGRTIRATGIGCHRFITDKDRAEAASFRAQIRDLALFKSKKVVFIRPKLGQIVEDYVVDLIERHPAYSSTLLAFCGGPKVSGVLAEVRSNVELLAAATGHSSHQLDFVSESYGGAKPKGKGGTGTSEEASKKEDSNESLCLWDVVREETIKNVNTIRVKSVFVFEDEREDEIDGSDGVLLKEYKSKRELMKDYESEKWGSKGVSLRHRRSSSSV</sequence>
<dbReference type="EMBL" id="JATAAI010000019">
    <property type="protein sequence ID" value="KAK1738802.1"/>
    <property type="molecule type" value="Genomic_DNA"/>
</dbReference>
<evidence type="ECO:0000256" key="1">
    <source>
        <dbReference type="SAM" id="MobiDB-lite"/>
    </source>
</evidence>
<name>A0AAD8Y4A7_9STRA</name>
<evidence type="ECO:0000313" key="2">
    <source>
        <dbReference type="EMBL" id="KAK1738802.1"/>
    </source>
</evidence>
<reference evidence="2" key="1">
    <citation type="submission" date="2023-06" db="EMBL/GenBank/DDBJ databases">
        <title>Survivors Of The Sea: Transcriptome response of Skeletonema marinoi to long-term dormancy.</title>
        <authorList>
            <person name="Pinder M.I.M."/>
            <person name="Kourtchenko O."/>
            <person name="Robertson E.K."/>
            <person name="Larsson T."/>
            <person name="Maumus F."/>
            <person name="Osuna-Cruz C.M."/>
            <person name="Vancaester E."/>
            <person name="Stenow R."/>
            <person name="Vandepoele K."/>
            <person name="Ploug H."/>
            <person name="Bruchert V."/>
            <person name="Godhe A."/>
            <person name="Topel M."/>
        </authorList>
    </citation>
    <scope>NUCLEOTIDE SEQUENCE</scope>
    <source>
        <strain evidence="2">R05AC</strain>
    </source>
</reference>
<organism evidence="2 3">
    <name type="scientific">Skeletonema marinoi</name>
    <dbReference type="NCBI Taxonomy" id="267567"/>
    <lineage>
        <taxon>Eukaryota</taxon>
        <taxon>Sar</taxon>
        <taxon>Stramenopiles</taxon>
        <taxon>Ochrophyta</taxon>
        <taxon>Bacillariophyta</taxon>
        <taxon>Coscinodiscophyceae</taxon>
        <taxon>Thalassiosirophycidae</taxon>
        <taxon>Thalassiosirales</taxon>
        <taxon>Skeletonemataceae</taxon>
        <taxon>Skeletonema</taxon>
        <taxon>Skeletonema marinoi-dohrnii complex</taxon>
    </lineage>
</organism>
<gene>
    <name evidence="2" type="ORF">QTG54_010118</name>
</gene>
<proteinExistence type="predicted"/>
<dbReference type="AlphaFoldDB" id="A0AAD8Y4A7"/>
<evidence type="ECO:0000313" key="3">
    <source>
        <dbReference type="Proteomes" id="UP001224775"/>
    </source>
</evidence>
<protein>
    <submittedName>
        <fullName evidence="2">Uncharacterized protein</fullName>
    </submittedName>
</protein>
<accession>A0AAD8Y4A7</accession>